<name>A0AAD4GIG2_BOLED</name>
<evidence type="ECO:0000313" key="3">
    <source>
        <dbReference type="Proteomes" id="UP001194468"/>
    </source>
</evidence>
<feature type="region of interest" description="Disordered" evidence="1">
    <location>
        <begin position="272"/>
        <end position="296"/>
    </location>
</feature>
<accession>A0AAD4GIG2</accession>
<evidence type="ECO:0000256" key="1">
    <source>
        <dbReference type="SAM" id="MobiDB-lite"/>
    </source>
</evidence>
<evidence type="ECO:0000313" key="2">
    <source>
        <dbReference type="EMBL" id="KAF8447254.1"/>
    </source>
</evidence>
<reference evidence="2" key="2">
    <citation type="journal article" date="2020" name="Nat. Commun.">
        <title>Large-scale genome sequencing of mycorrhizal fungi provides insights into the early evolution of symbiotic traits.</title>
        <authorList>
            <person name="Miyauchi S."/>
            <person name="Kiss E."/>
            <person name="Kuo A."/>
            <person name="Drula E."/>
            <person name="Kohler A."/>
            <person name="Sanchez-Garcia M."/>
            <person name="Morin E."/>
            <person name="Andreopoulos B."/>
            <person name="Barry K.W."/>
            <person name="Bonito G."/>
            <person name="Buee M."/>
            <person name="Carver A."/>
            <person name="Chen C."/>
            <person name="Cichocki N."/>
            <person name="Clum A."/>
            <person name="Culley D."/>
            <person name="Crous P.W."/>
            <person name="Fauchery L."/>
            <person name="Girlanda M."/>
            <person name="Hayes R.D."/>
            <person name="Keri Z."/>
            <person name="LaButti K."/>
            <person name="Lipzen A."/>
            <person name="Lombard V."/>
            <person name="Magnuson J."/>
            <person name="Maillard F."/>
            <person name="Murat C."/>
            <person name="Nolan M."/>
            <person name="Ohm R.A."/>
            <person name="Pangilinan J."/>
            <person name="Pereira M.F."/>
            <person name="Perotto S."/>
            <person name="Peter M."/>
            <person name="Pfister S."/>
            <person name="Riley R."/>
            <person name="Sitrit Y."/>
            <person name="Stielow J.B."/>
            <person name="Szollosi G."/>
            <person name="Zifcakova L."/>
            <person name="Stursova M."/>
            <person name="Spatafora J.W."/>
            <person name="Tedersoo L."/>
            <person name="Vaario L.M."/>
            <person name="Yamada A."/>
            <person name="Yan M."/>
            <person name="Wang P."/>
            <person name="Xu J."/>
            <person name="Bruns T."/>
            <person name="Baldrian P."/>
            <person name="Vilgalys R."/>
            <person name="Dunand C."/>
            <person name="Henrissat B."/>
            <person name="Grigoriev I.V."/>
            <person name="Hibbett D."/>
            <person name="Nagy L.G."/>
            <person name="Martin F.M."/>
        </authorList>
    </citation>
    <scope>NUCLEOTIDE SEQUENCE</scope>
    <source>
        <strain evidence="2">BED1</strain>
    </source>
</reference>
<dbReference type="Pfam" id="PF20414">
    <property type="entry name" value="DUF6698"/>
    <property type="match status" value="1"/>
</dbReference>
<reference evidence="2" key="1">
    <citation type="submission" date="2019-10" db="EMBL/GenBank/DDBJ databases">
        <authorList>
            <consortium name="DOE Joint Genome Institute"/>
            <person name="Kuo A."/>
            <person name="Miyauchi S."/>
            <person name="Kiss E."/>
            <person name="Drula E."/>
            <person name="Kohler A."/>
            <person name="Sanchez-Garcia M."/>
            <person name="Andreopoulos B."/>
            <person name="Barry K.W."/>
            <person name="Bonito G."/>
            <person name="Buee M."/>
            <person name="Carver A."/>
            <person name="Chen C."/>
            <person name="Cichocki N."/>
            <person name="Clum A."/>
            <person name="Culley D."/>
            <person name="Crous P.W."/>
            <person name="Fauchery L."/>
            <person name="Girlanda M."/>
            <person name="Hayes R."/>
            <person name="Keri Z."/>
            <person name="LaButti K."/>
            <person name="Lipzen A."/>
            <person name="Lombard V."/>
            <person name="Magnuson J."/>
            <person name="Maillard F."/>
            <person name="Morin E."/>
            <person name="Murat C."/>
            <person name="Nolan M."/>
            <person name="Ohm R."/>
            <person name="Pangilinan J."/>
            <person name="Pereira M."/>
            <person name="Perotto S."/>
            <person name="Peter M."/>
            <person name="Riley R."/>
            <person name="Sitrit Y."/>
            <person name="Stielow B."/>
            <person name="Szollosi G."/>
            <person name="Zifcakova L."/>
            <person name="Stursova M."/>
            <person name="Spatafora J.W."/>
            <person name="Tedersoo L."/>
            <person name="Vaario L.-M."/>
            <person name="Yamada A."/>
            <person name="Yan M."/>
            <person name="Wang P."/>
            <person name="Xu J."/>
            <person name="Bruns T."/>
            <person name="Baldrian P."/>
            <person name="Vilgalys R."/>
            <person name="Henrissat B."/>
            <person name="Grigoriev I.V."/>
            <person name="Hibbett D."/>
            <person name="Nagy L.G."/>
            <person name="Martin F.M."/>
        </authorList>
    </citation>
    <scope>NUCLEOTIDE SEQUENCE</scope>
    <source>
        <strain evidence="2">BED1</strain>
    </source>
</reference>
<protein>
    <submittedName>
        <fullName evidence="2">Uncharacterized protein</fullName>
    </submittedName>
</protein>
<comment type="caution">
    <text evidence="2">The sequence shown here is derived from an EMBL/GenBank/DDBJ whole genome shotgun (WGS) entry which is preliminary data.</text>
</comment>
<dbReference type="AlphaFoldDB" id="A0AAD4GIG2"/>
<dbReference type="EMBL" id="WHUW01000004">
    <property type="protein sequence ID" value="KAF8447254.1"/>
    <property type="molecule type" value="Genomic_DNA"/>
</dbReference>
<organism evidence="2 3">
    <name type="scientific">Boletus edulis BED1</name>
    <dbReference type="NCBI Taxonomy" id="1328754"/>
    <lineage>
        <taxon>Eukaryota</taxon>
        <taxon>Fungi</taxon>
        <taxon>Dikarya</taxon>
        <taxon>Basidiomycota</taxon>
        <taxon>Agaricomycotina</taxon>
        <taxon>Agaricomycetes</taxon>
        <taxon>Agaricomycetidae</taxon>
        <taxon>Boletales</taxon>
        <taxon>Boletineae</taxon>
        <taxon>Boletaceae</taxon>
        <taxon>Boletoideae</taxon>
        <taxon>Boletus</taxon>
    </lineage>
</organism>
<dbReference type="InterPro" id="IPR046521">
    <property type="entry name" value="DUF6698"/>
</dbReference>
<keyword evidence="3" id="KW-1185">Reference proteome</keyword>
<gene>
    <name evidence="2" type="ORF">L210DRAFT_3641213</name>
</gene>
<sequence length="296" mass="30880">MCKDLFLKTATLVKILKVTLFRRSSLLGQKAPGPWPKGRIWELRSTTAGMIAAAAILAIFVLSGDPNFYQVGEKTGIPYNTYHNYFRQQLLSGTPWAKLIFKFFDDALFPDSSNSAPSSSRLAANIDDDLDWEAAFERAFADGGPSPQGQAPGPAPASAAAPPATADNPAQSISAPIVPNIAIAAIAAPVINNSVSAPFNPAAAAIPAPDAALASRTFFAPAVRPAVAPSVEDDVNVNLLVDQARPQTKAKGGAAKSKRKGKAVAKGLGNHVVNEDDIGGDAPTSATVARRSGRNK</sequence>
<proteinExistence type="predicted"/>
<feature type="region of interest" description="Disordered" evidence="1">
    <location>
        <begin position="141"/>
        <end position="168"/>
    </location>
</feature>
<dbReference type="Proteomes" id="UP001194468">
    <property type="component" value="Unassembled WGS sequence"/>
</dbReference>